<keyword evidence="2" id="KW-1185">Reference proteome</keyword>
<evidence type="ECO:0000313" key="3">
    <source>
        <dbReference type="WormBase" id="C47E12.13a"/>
    </source>
</evidence>
<evidence type="ECO:0000313" key="1">
    <source>
        <dbReference type="EMBL" id="CAE17745.1"/>
    </source>
</evidence>
<sequence length="118" mass="14222">MDRLLILYSEQRTYPTAAEVCRNVLLDMLKNGKENVVRWRNPDLLEFEIINEPELRIMFYVRTGKNFRNVINEGSKFFRKVFGHENVYRFHFLPRYLLPFIPKKTFSQIVRFSTETAV</sequence>
<dbReference type="HOGENOM" id="CLU_2075243_0_0_1"/>
<dbReference type="AGR" id="WB:WBGene00008156"/>
<dbReference type="PaxDb" id="6239-C47E12.13"/>
<dbReference type="FunCoup" id="Q7YTQ7">
    <property type="interactions" value="314"/>
</dbReference>
<dbReference type="OrthoDB" id="5773523at2759"/>
<dbReference type="eggNOG" id="ENOG502TIPE">
    <property type="taxonomic scope" value="Eukaryota"/>
</dbReference>
<dbReference type="GeneID" id="3565731"/>
<reference evidence="1 2" key="1">
    <citation type="journal article" date="1998" name="Science">
        <title>Genome sequence of the nematode C. elegans: a platform for investigating biology.</title>
        <authorList>
            <consortium name="The C. elegans sequencing consortium"/>
            <person name="Sulson J.E."/>
            <person name="Waterston R."/>
        </authorList>
    </citation>
    <scope>NUCLEOTIDE SEQUENCE [LARGE SCALE GENOMIC DNA]</scope>
    <source>
        <strain evidence="1 2">Bristol N2</strain>
    </source>
</reference>
<dbReference type="CTD" id="3565731"/>
<dbReference type="OMA" id="HENVYRF"/>
<dbReference type="UCSC" id="C47E12.13">
    <property type="organism name" value="c. elegans"/>
</dbReference>
<dbReference type="KEGG" id="cel:CELE_C47E12.13"/>
<dbReference type="EMBL" id="BX284604">
    <property type="protein sequence ID" value="CAE17745.1"/>
    <property type="molecule type" value="Genomic_DNA"/>
</dbReference>
<evidence type="ECO:0000313" key="2">
    <source>
        <dbReference type="Proteomes" id="UP000001940"/>
    </source>
</evidence>
<protein>
    <submittedName>
        <fullName evidence="1">DUF1874 domain-containing protein</fullName>
    </submittedName>
</protein>
<name>Q7YTQ7_CAEEL</name>
<dbReference type="AlphaFoldDB" id="Q7YTQ7"/>
<gene>
    <name evidence="1 3" type="ORF">C47E12.13</name>
    <name evidence="1" type="ORF">CELE_C47E12.13</name>
</gene>
<dbReference type="Proteomes" id="UP000001940">
    <property type="component" value="Chromosome IV"/>
</dbReference>
<proteinExistence type="predicted"/>
<dbReference type="InParanoid" id="Q7YTQ7"/>
<organism evidence="1 2">
    <name type="scientific">Caenorhabditis elegans</name>
    <dbReference type="NCBI Taxonomy" id="6239"/>
    <lineage>
        <taxon>Eukaryota</taxon>
        <taxon>Metazoa</taxon>
        <taxon>Ecdysozoa</taxon>
        <taxon>Nematoda</taxon>
        <taxon>Chromadorea</taxon>
        <taxon>Rhabditida</taxon>
        <taxon>Rhabditina</taxon>
        <taxon>Rhabditomorpha</taxon>
        <taxon>Rhabditoidea</taxon>
        <taxon>Rhabditidae</taxon>
        <taxon>Peloderinae</taxon>
        <taxon>Caenorhabditis</taxon>
    </lineage>
</organism>
<dbReference type="Bgee" id="WBGene00008156">
    <property type="expression patterns" value="Expressed in pharyngeal muscle cell (C elegans) and 3 other cell types or tissues"/>
</dbReference>
<accession>Q7YTQ7</accession>
<dbReference type="WormBase" id="C47E12.13a">
    <property type="protein sequence ID" value="CE34762"/>
    <property type="gene ID" value="WBGene00008156"/>
</dbReference>
<dbReference type="RefSeq" id="NP_001023071.1">
    <property type="nucleotide sequence ID" value="NM_001027900.4"/>
</dbReference>
<dbReference type="SMR" id="Q7YTQ7"/>